<keyword evidence="2" id="KW-1185">Reference proteome</keyword>
<proteinExistence type="predicted"/>
<sequence>MVDSDLARKWVVEGYGDGSVESIEVWVCATATLELEERRADWEYPKPVVICNMHAVVKELDYSSNMVFDYLNSKDGIDCSKWKARARHMVETHNTQTANSPKVDGWSESVQSQRNYQKRFTEKKDFTAFTWMEFETKISVIWR</sequence>
<protein>
    <submittedName>
        <fullName evidence="1">Uncharacterized protein</fullName>
    </submittedName>
</protein>
<dbReference type="AlphaFoldDB" id="A0A5J5A4E0"/>
<evidence type="ECO:0000313" key="2">
    <source>
        <dbReference type="Proteomes" id="UP000325577"/>
    </source>
</evidence>
<reference evidence="1 2" key="1">
    <citation type="submission" date="2019-09" db="EMBL/GenBank/DDBJ databases">
        <title>A chromosome-level genome assembly of the Chinese tupelo Nyssa sinensis.</title>
        <authorList>
            <person name="Yang X."/>
            <person name="Kang M."/>
            <person name="Yang Y."/>
            <person name="Xiong H."/>
            <person name="Wang M."/>
            <person name="Zhang Z."/>
            <person name="Wang Z."/>
            <person name="Wu H."/>
            <person name="Ma T."/>
            <person name="Liu J."/>
            <person name="Xi Z."/>
        </authorList>
    </citation>
    <scope>NUCLEOTIDE SEQUENCE [LARGE SCALE GENOMIC DNA]</scope>
    <source>
        <strain evidence="1">J267</strain>
        <tissue evidence="1">Leaf</tissue>
    </source>
</reference>
<dbReference type="Proteomes" id="UP000325577">
    <property type="component" value="Linkage Group LG3"/>
</dbReference>
<dbReference type="EMBL" id="CM018046">
    <property type="protein sequence ID" value="KAA8525753.1"/>
    <property type="molecule type" value="Genomic_DNA"/>
</dbReference>
<organism evidence="1 2">
    <name type="scientific">Nyssa sinensis</name>
    <dbReference type="NCBI Taxonomy" id="561372"/>
    <lineage>
        <taxon>Eukaryota</taxon>
        <taxon>Viridiplantae</taxon>
        <taxon>Streptophyta</taxon>
        <taxon>Embryophyta</taxon>
        <taxon>Tracheophyta</taxon>
        <taxon>Spermatophyta</taxon>
        <taxon>Magnoliopsida</taxon>
        <taxon>eudicotyledons</taxon>
        <taxon>Gunneridae</taxon>
        <taxon>Pentapetalae</taxon>
        <taxon>asterids</taxon>
        <taxon>Cornales</taxon>
        <taxon>Nyssaceae</taxon>
        <taxon>Nyssa</taxon>
    </lineage>
</organism>
<gene>
    <name evidence="1" type="ORF">F0562_007596</name>
</gene>
<evidence type="ECO:0000313" key="1">
    <source>
        <dbReference type="EMBL" id="KAA8525753.1"/>
    </source>
</evidence>
<name>A0A5J5A4E0_9ASTE</name>
<accession>A0A5J5A4E0</accession>